<dbReference type="PANTHER" id="PTHR30204">
    <property type="entry name" value="REDOX-CYCLING DRUG-SENSING TRANSCRIPTIONAL ACTIVATOR SOXR"/>
    <property type="match status" value="1"/>
</dbReference>
<gene>
    <name evidence="3" type="ORF">FYJ73_01050</name>
</gene>
<dbReference type="RefSeq" id="WP_154532757.1">
    <property type="nucleotide sequence ID" value="NZ_VUNG01000002.1"/>
</dbReference>
<accession>A0A7K0KBH6</accession>
<dbReference type="GO" id="GO:0003700">
    <property type="term" value="F:DNA-binding transcription factor activity"/>
    <property type="evidence" value="ECO:0007669"/>
    <property type="project" value="InterPro"/>
</dbReference>
<dbReference type="InterPro" id="IPR009061">
    <property type="entry name" value="DNA-bd_dom_put_sf"/>
</dbReference>
<dbReference type="SMART" id="SM00422">
    <property type="entry name" value="HTH_MERR"/>
    <property type="match status" value="1"/>
</dbReference>
<dbReference type="Gene3D" id="1.10.1660.10">
    <property type="match status" value="1"/>
</dbReference>
<sequence length="116" mass="13529">MVLKTDKPKRLYYSIKEVAEMVGVAESTLRYWEKEFPNLHPKTVPGTKVRQYSEDDIKEVKVIYNLIKVRGFKIANARKYLRENKDGADRSQELLATLITVRDELQRLKSSLDTLV</sequence>
<dbReference type="PANTHER" id="PTHR30204:SF15">
    <property type="entry name" value="BLL5018 PROTEIN"/>
    <property type="match status" value="1"/>
</dbReference>
<evidence type="ECO:0000259" key="2">
    <source>
        <dbReference type="PROSITE" id="PS50937"/>
    </source>
</evidence>
<protein>
    <submittedName>
        <fullName evidence="3">MerR family transcriptional regulator</fullName>
    </submittedName>
</protein>
<evidence type="ECO:0000313" key="3">
    <source>
        <dbReference type="EMBL" id="MST83287.1"/>
    </source>
</evidence>
<dbReference type="PROSITE" id="PS50937">
    <property type="entry name" value="HTH_MERR_2"/>
    <property type="match status" value="1"/>
</dbReference>
<comment type="caution">
    <text evidence="3">The sequence shown here is derived from an EMBL/GenBank/DDBJ whole genome shotgun (WGS) entry which is preliminary data.</text>
</comment>
<dbReference type="Proteomes" id="UP000438914">
    <property type="component" value="Unassembled WGS sequence"/>
</dbReference>
<dbReference type="InterPro" id="IPR047057">
    <property type="entry name" value="MerR_fam"/>
</dbReference>
<name>A0A7K0KBH6_9BACT</name>
<reference evidence="3 4" key="1">
    <citation type="submission" date="2019-08" db="EMBL/GenBank/DDBJ databases">
        <title>In-depth cultivation of the pig gut microbiome towards novel bacterial diversity and tailored functional studies.</title>
        <authorList>
            <person name="Wylensek D."/>
            <person name="Hitch T.C.A."/>
            <person name="Clavel T."/>
        </authorList>
    </citation>
    <scope>NUCLEOTIDE SEQUENCE [LARGE SCALE GENOMIC DNA]</scope>
    <source>
        <strain evidence="3 4">LKV-178-WT-2A</strain>
    </source>
</reference>
<dbReference type="AlphaFoldDB" id="A0A7K0KBH6"/>
<keyword evidence="1" id="KW-0238">DNA-binding</keyword>
<keyword evidence="4" id="KW-1185">Reference proteome</keyword>
<dbReference type="Pfam" id="PF13411">
    <property type="entry name" value="MerR_1"/>
    <property type="match status" value="1"/>
</dbReference>
<dbReference type="InterPro" id="IPR000551">
    <property type="entry name" value="MerR-type_HTH_dom"/>
</dbReference>
<dbReference type="GO" id="GO:0003677">
    <property type="term" value="F:DNA binding"/>
    <property type="evidence" value="ECO:0007669"/>
    <property type="project" value="UniProtKB-KW"/>
</dbReference>
<dbReference type="EMBL" id="VUNG01000002">
    <property type="protein sequence ID" value="MST83287.1"/>
    <property type="molecule type" value="Genomic_DNA"/>
</dbReference>
<feature type="domain" description="HTH merR-type" evidence="2">
    <location>
        <begin position="12"/>
        <end position="35"/>
    </location>
</feature>
<evidence type="ECO:0000256" key="1">
    <source>
        <dbReference type="ARBA" id="ARBA00023125"/>
    </source>
</evidence>
<evidence type="ECO:0000313" key="4">
    <source>
        <dbReference type="Proteomes" id="UP000438914"/>
    </source>
</evidence>
<dbReference type="SUPFAM" id="SSF46955">
    <property type="entry name" value="Putative DNA-binding domain"/>
    <property type="match status" value="1"/>
</dbReference>
<proteinExistence type="predicted"/>
<organism evidence="3 4">
    <name type="scientific">Hallella mizrahii</name>
    <dbReference type="NCBI Taxonomy" id="2606637"/>
    <lineage>
        <taxon>Bacteria</taxon>
        <taxon>Pseudomonadati</taxon>
        <taxon>Bacteroidota</taxon>
        <taxon>Bacteroidia</taxon>
        <taxon>Bacteroidales</taxon>
        <taxon>Prevotellaceae</taxon>
        <taxon>Hallella</taxon>
    </lineage>
</organism>